<dbReference type="InterPro" id="IPR003439">
    <property type="entry name" value="ABC_transporter-like_ATP-bd"/>
</dbReference>
<reference evidence="10 11" key="1">
    <citation type="submission" date="2020-10" db="EMBL/GenBank/DDBJ databases">
        <title>Trueperella pecoris sp. nov. isolated from bovine and porcine specimens.</title>
        <authorList>
            <person name="Schoenecker L."/>
            <person name="Schnydrig P."/>
            <person name="Brodard I."/>
            <person name="Thomann A."/>
            <person name="Hemphill A."/>
            <person name="Rodriguez-Campos S."/>
            <person name="Perreten V."/>
            <person name="Jores J."/>
            <person name="Kittl S."/>
        </authorList>
    </citation>
    <scope>NUCLEOTIDE SEQUENCE [LARGE SCALE GENOMIC DNA]</scope>
    <source>
        <strain evidence="10 11">19OD0592</strain>
    </source>
</reference>
<evidence type="ECO:0000259" key="9">
    <source>
        <dbReference type="PROSITE" id="PS50929"/>
    </source>
</evidence>
<dbReference type="SMART" id="SM00382">
    <property type="entry name" value="AAA"/>
    <property type="match status" value="1"/>
</dbReference>
<evidence type="ECO:0000256" key="3">
    <source>
        <dbReference type="ARBA" id="ARBA00022741"/>
    </source>
</evidence>
<dbReference type="Proteomes" id="UP000594961">
    <property type="component" value="Chromosome"/>
</dbReference>
<evidence type="ECO:0000256" key="2">
    <source>
        <dbReference type="ARBA" id="ARBA00022692"/>
    </source>
</evidence>
<feature type="domain" description="ABC transporter" evidence="8">
    <location>
        <begin position="335"/>
        <end position="552"/>
    </location>
</feature>
<keyword evidence="5 7" id="KW-1133">Transmembrane helix</keyword>
<accession>A0A7M1QYB6</accession>
<keyword evidence="3" id="KW-0547">Nucleotide-binding</keyword>
<feature type="transmembrane region" description="Helical" evidence="7">
    <location>
        <begin position="131"/>
        <end position="152"/>
    </location>
</feature>
<evidence type="ECO:0000256" key="7">
    <source>
        <dbReference type="SAM" id="Phobius"/>
    </source>
</evidence>
<gene>
    <name evidence="10" type="ORF">INS90_06565</name>
</gene>
<dbReference type="RefSeq" id="WP_197552041.1">
    <property type="nucleotide sequence ID" value="NZ_CP063212.1"/>
</dbReference>
<feature type="transmembrane region" description="Helical" evidence="7">
    <location>
        <begin position="32"/>
        <end position="54"/>
    </location>
</feature>
<proteinExistence type="predicted"/>
<comment type="subcellular location">
    <subcellularLocation>
        <location evidence="1">Cell membrane</location>
        <topology evidence="1">Multi-pass membrane protein</topology>
    </subcellularLocation>
</comment>
<feature type="transmembrane region" description="Helical" evidence="7">
    <location>
        <begin position="158"/>
        <end position="180"/>
    </location>
</feature>
<evidence type="ECO:0000256" key="5">
    <source>
        <dbReference type="ARBA" id="ARBA00022989"/>
    </source>
</evidence>
<sequence length="553" mass="58685">MRKPSVHELIVWLTTITRPVHRPLLASTLFRFINLSSDIFLFGVAGWAVMQALAGQLRSAHMWWLVGVALLKALAYYLEQFLGHFVAFKALELLRGYAFSRLWPQAPMVQTTSRSGDLLASLTRDVDRIEVVYAHTFAPVVSALVVPPVFLLATGMTVGWGVVALAGFCYLLSITVVPMLGAQGSFATTSAQLGHRAELVSHVTDSVFGVEEVVGYGLEKDRLQATDRLGGLVAQDASGPATFRGLRRGLNICLSGLAVIGVAYGGYSSGVDPALLFALCAGSLRLFEGPKGVEDAAGALDASFASARRIWEIAHRPLTIVDGHDAFPHGVGVSVEWSGVTYSYPGCPQDRPVLEDFSFVVPAGAHATFVGRSGSGKTTAAQLLLRFDDPSAGGIFLNGVDVRSIRLDDVRANVVMVAQKNQILDTTVMDNVRLGAPGASEADVWAALDVACLADEVRAMPHGLSTRTGQDGAFLSGGQGQRLGLARAILMRPSVLILDEFSANLNVELARKIRENIAEKLAGVTIIDITHVGGHGSPDLTAKFGAESAASAG</sequence>
<evidence type="ECO:0000313" key="10">
    <source>
        <dbReference type="EMBL" id="QOR46948.1"/>
    </source>
</evidence>
<dbReference type="GO" id="GO:0005524">
    <property type="term" value="F:ATP binding"/>
    <property type="evidence" value="ECO:0007669"/>
    <property type="project" value="UniProtKB-KW"/>
</dbReference>
<evidence type="ECO:0000256" key="1">
    <source>
        <dbReference type="ARBA" id="ARBA00004651"/>
    </source>
</evidence>
<keyword evidence="6 7" id="KW-0472">Membrane</keyword>
<dbReference type="GO" id="GO:0005886">
    <property type="term" value="C:plasma membrane"/>
    <property type="evidence" value="ECO:0007669"/>
    <property type="project" value="UniProtKB-SubCell"/>
</dbReference>
<dbReference type="PANTHER" id="PTHR24221:SF653">
    <property type="entry name" value="TRANSPORT ATP-BINDING PROTEIN CYDC"/>
    <property type="match status" value="1"/>
</dbReference>
<evidence type="ECO:0000256" key="6">
    <source>
        <dbReference type="ARBA" id="ARBA00023136"/>
    </source>
</evidence>
<name>A0A7M1QYB6_9ACTO</name>
<dbReference type="SUPFAM" id="SSF90123">
    <property type="entry name" value="ABC transporter transmembrane region"/>
    <property type="match status" value="1"/>
</dbReference>
<dbReference type="PROSITE" id="PS50929">
    <property type="entry name" value="ABC_TM1F"/>
    <property type="match status" value="1"/>
</dbReference>
<feature type="transmembrane region" description="Helical" evidence="7">
    <location>
        <begin position="60"/>
        <end position="78"/>
    </location>
</feature>
<dbReference type="Gene3D" id="1.20.1560.10">
    <property type="entry name" value="ABC transporter type 1, transmembrane domain"/>
    <property type="match status" value="1"/>
</dbReference>
<protein>
    <submittedName>
        <fullName evidence="10">ABC transporter ATP-binding protein</fullName>
    </submittedName>
</protein>
<evidence type="ECO:0000259" key="8">
    <source>
        <dbReference type="PROSITE" id="PS50893"/>
    </source>
</evidence>
<dbReference type="InterPro" id="IPR036640">
    <property type="entry name" value="ABC1_TM_sf"/>
</dbReference>
<dbReference type="SUPFAM" id="SSF52540">
    <property type="entry name" value="P-loop containing nucleoside triphosphate hydrolases"/>
    <property type="match status" value="1"/>
</dbReference>
<dbReference type="PANTHER" id="PTHR24221">
    <property type="entry name" value="ATP-BINDING CASSETTE SUB-FAMILY B"/>
    <property type="match status" value="1"/>
</dbReference>
<dbReference type="AlphaFoldDB" id="A0A7M1QYB6"/>
<dbReference type="InterPro" id="IPR003593">
    <property type="entry name" value="AAA+_ATPase"/>
</dbReference>
<dbReference type="GO" id="GO:0034040">
    <property type="term" value="F:ATPase-coupled lipid transmembrane transporter activity"/>
    <property type="evidence" value="ECO:0007669"/>
    <property type="project" value="TreeGrafter"/>
</dbReference>
<dbReference type="InterPro" id="IPR039421">
    <property type="entry name" value="Type_1_exporter"/>
</dbReference>
<dbReference type="Gene3D" id="3.40.50.300">
    <property type="entry name" value="P-loop containing nucleotide triphosphate hydrolases"/>
    <property type="match status" value="1"/>
</dbReference>
<dbReference type="EMBL" id="CP063212">
    <property type="protein sequence ID" value="QOR46948.1"/>
    <property type="molecule type" value="Genomic_DNA"/>
</dbReference>
<dbReference type="Pfam" id="PF00664">
    <property type="entry name" value="ABC_membrane"/>
    <property type="match status" value="1"/>
</dbReference>
<dbReference type="GO" id="GO:0140359">
    <property type="term" value="F:ABC-type transporter activity"/>
    <property type="evidence" value="ECO:0007669"/>
    <property type="project" value="InterPro"/>
</dbReference>
<dbReference type="Pfam" id="PF00005">
    <property type="entry name" value="ABC_tran"/>
    <property type="match status" value="1"/>
</dbReference>
<keyword evidence="2 7" id="KW-0812">Transmembrane</keyword>
<organism evidence="10 11">
    <name type="scientific">Trueperella pecoris</name>
    <dbReference type="NCBI Taxonomy" id="2733571"/>
    <lineage>
        <taxon>Bacteria</taxon>
        <taxon>Bacillati</taxon>
        <taxon>Actinomycetota</taxon>
        <taxon>Actinomycetes</taxon>
        <taxon>Actinomycetales</taxon>
        <taxon>Actinomycetaceae</taxon>
        <taxon>Trueperella</taxon>
    </lineage>
</organism>
<evidence type="ECO:0000256" key="4">
    <source>
        <dbReference type="ARBA" id="ARBA00022840"/>
    </source>
</evidence>
<keyword evidence="4 10" id="KW-0067">ATP-binding</keyword>
<dbReference type="InterPro" id="IPR027417">
    <property type="entry name" value="P-loop_NTPase"/>
</dbReference>
<feature type="transmembrane region" description="Helical" evidence="7">
    <location>
        <begin position="249"/>
        <end position="267"/>
    </location>
</feature>
<dbReference type="InterPro" id="IPR011527">
    <property type="entry name" value="ABC1_TM_dom"/>
</dbReference>
<dbReference type="PROSITE" id="PS50893">
    <property type="entry name" value="ABC_TRANSPORTER_2"/>
    <property type="match status" value="1"/>
</dbReference>
<dbReference type="GO" id="GO:0016887">
    <property type="term" value="F:ATP hydrolysis activity"/>
    <property type="evidence" value="ECO:0007669"/>
    <property type="project" value="InterPro"/>
</dbReference>
<feature type="domain" description="ABC transmembrane type-1" evidence="9">
    <location>
        <begin position="25"/>
        <end position="267"/>
    </location>
</feature>
<evidence type="ECO:0000313" key="11">
    <source>
        <dbReference type="Proteomes" id="UP000594961"/>
    </source>
</evidence>